<dbReference type="EMBL" id="BGPR01052963">
    <property type="protein sequence ID" value="GBO29776.1"/>
    <property type="molecule type" value="Genomic_DNA"/>
</dbReference>
<gene>
    <name evidence="1" type="ORF">AVEN_36660_1</name>
</gene>
<reference evidence="1 2" key="1">
    <citation type="journal article" date="2019" name="Sci. Rep.">
        <title>Orb-weaving spider Araneus ventricosus genome elucidates the spidroin gene catalogue.</title>
        <authorList>
            <person name="Kono N."/>
            <person name="Nakamura H."/>
            <person name="Ohtoshi R."/>
            <person name="Moran D.A.P."/>
            <person name="Shinohara A."/>
            <person name="Yoshida Y."/>
            <person name="Fujiwara M."/>
            <person name="Mori M."/>
            <person name="Tomita M."/>
            <person name="Arakawa K."/>
        </authorList>
    </citation>
    <scope>NUCLEOTIDE SEQUENCE [LARGE SCALE GENOMIC DNA]</scope>
</reference>
<accession>A0A4Y2VZR0</accession>
<evidence type="ECO:0000313" key="2">
    <source>
        <dbReference type="Proteomes" id="UP000499080"/>
    </source>
</evidence>
<keyword evidence="2" id="KW-1185">Reference proteome</keyword>
<name>A0A4Y2VZR0_ARAVE</name>
<evidence type="ECO:0000313" key="1">
    <source>
        <dbReference type="EMBL" id="GBO29776.1"/>
    </source>
</evidence>
<sequence length="104" mass="11548">MFMDYRVSAALDGKSECRASPLTIAWTFVHSCSLLTPSYRQAVIAADTVLLSHPSTFALNEPPTERPPTIVPLSNSARSDIAASLRALWMHKTFQTAIDRLYDH</sequence>
<dbReference type="AlphaFoldDB" id="A0A4Y2VZR0"/>
<comment type="caution">
    <text evidence="1">The sequence shown here is derived from an EMBL/GenBank/DDBJ whole genome shotgun (WGS) entry which is preliminary data.</text>
</comment>
<dbReference type="Proteomes" id="UP000499080">
    <property type="component" value="Unassembled WGS sequence"/>
</dbReference>
<organism evidence="1 2">
    <name type="scientific">Araneus ventricosus</name>
    <name type="common">Orbweaver spider</name>
    <name type="synonym">Epeira ventricosa</name>
    <dbReference type="NCBI Taxonomy" id="182803"/>
    <lineage>
        <taxon>Eukaryota</taxon>
        <taxon>Metazoa</taxon>
        <taxon>Ecdysozoa</taxon>
        <taxon>Arthropoda</taxon>
        <taxon>Chelicerata</taxon>
        <taxon>Arachnida</taxon>
        <taxon>Araneae</taxon>
        <taxon>Araneomorphae</taxon>
        <taxon>Entelegynae</taxon>
        <taxon>Araneoidea</taxon>
        <taxon>Araneidae</taxon>
        <taxon>Araneus</taxon>
    </lineage>
</organism>
<proteinExistence type="predicted"/>
<protein>
    <submittedName>
        <fullName evidence="1">Uncharacterized protein</fullName>
    </submittedName>
</protein>